<proteinExistence type="predicted"/>
<reference evidence="2" key="1">
    <citation type="submission" date="2013-05" db="EMBL/GenBank/DDBJ databases">
        <authorList>
            <person name="Yim A.K.Y."/>
            <person name="Chan T.F."/>
            <person name="Ji K.M."/>
            <person name="Liu X.Y."/>
            <person name="Zhou J.W."/>
            <person name="Li R.Q."/>
            <person name="Yang K.Y."/>
            <person name="Li J."/>
            <person name="Li M."/>
            <person name="Law P.T.W."/>
            <person name="Wu Y.L."/>
            <person name="Cai Z.L."/>
            <person name="Qin H."/>
            <person name="Bao Y."/>
            <person name="Leung R.K.K."/>
            <person name="Ng P.K.S."/>
            <person name="Zou J."/>
            <person name="Zhong X.J."/>
            <person name="Ran P.X."/>
            <person name="Zhong N.S."/>
            <person name="Liu Z.G."/>
            <person name="Tsui S.K.W."/>
        </authorList>
    </citation>
    <scope>NUCLEOTIDE SEQUENCE</scope>
    <source>
        <strain evidence="2">Derf</strain>
        <tissue evidence="2">Whole organism</tissue>
    </source>
</reference>
<dbReference type="AlphaFoldDB" id="A0A922L8D2"/>
<name>A0A922L8D2_DERFA</name>
<sequence length="127" mass="14327">MCNNNDINHDHHVQNQRKNMANELMKLLAIISIIIVIIFNYSSFVQSGNVQTTKVGSIIDGGIIISNDETNELRHSNNHRIRPQSNDTNADEQPCDPTVNQCMDWCGETVRRPGKCPNGQMCCVLIY</sequence>
<evidence type="ECO:0000313" key="3">
    <source>
        <dbReference type="Proteomes" id="UP000790347"/>
    </source>
</evidence>
<keyword evidence="3" id="KW-1185">Reference proteome</keyword>
<keyword evidence="1" id="KW-1133">Transmembrane helix</keyword>
<accession>A0A922L8D2</accession>
<protein>
    <submittedName>
        <fullName evidence="2">Uncharacterized protein</fullName>
    </submittedName>
</protein>
<dbReference type="Proteomes" id="UP000790347">
    <property type="component" value="Unassembled WGS sequence"/>
</dbReference>
<dbReference type="EMBL" id="ASGP02000002">
    <property type="protein sequence ID" value="KAH9521457.1"/>
    <property type="molecule type" value="Genomic_DNA"/>
</dbReference>
<evidence type="ECO:0000256" key="1">
    <source>
        <dbReference type="SAM" id="Phobius"/>
    </source>
</evidence>
<evidence type="ECO:0000313" key="2">
    <source>
        <dbReference type="EMBL" id="KAH9521457.1"/>
    </source>
</evidence>
<keyword evidence="1" id="KW-0472">Membrane</keyword>
<comment type="caution">
    <text evidence="2">The sequence shown here is derived from an EMBL/GenBank/DDBJ whole genome shotgun (WGS) entry which is preliminary data.</text>
</comment>
<organism evidence="2 3">
    <name type="scientific">Dermatophagoides farinae</name>
    <name type="common">American house dust mite</name>
    <dbReference type="NCBI Taxonomy" id="6954"/>
    <lineage>
        <taxon>Eukaryota</taxon>
        <taxon>Metazoa</taxon>
        <taxon>Ecdysozoa</taxon>
        <taxon>Arthropoda</taxon>
        <taxon>Chelicerata</taxon>
        <taxon>Arachnida</taxon>
        <taxon>Acari</taxon>
        <taxon>Acariformes</taxon>
        <taxon>Sarcoptiformes</taxon>
        <taxon>Astigmata</taxon>
        <taxon>Psoroptidia</taxon>
        <taxon>Analgoidea</taxon>
        <taxon>Pyroglyphidae</taxon>
        <taxon>Dermatophagoidinae</taxon>
        <taxon>Dermatophagoides</taxon>
    </lineage>
</organism>
<feature type="transmembrane region" description="Helical" evidence="1">
    <location>
        <begin position="24"/>
        <end position="44"/>
    </location>
</feature>
<reference evidence="2" key="2">
    <citation type="journal article" date="2022" name="Res Sq">
        <title>Comparative Genomics Reveals Insights into the Divergent Evolution of Astigmatic Mites and Household Pest Adaptations.</title>
        <authorList>
            <person name="Xiong Q."/>
            <person name="Wan A.T.-Y."/>
            <person name="Liu X.-Y."/>
            <person name="Fung C.S.-H."/>
            <person name="Xiao X."/>
            <person name="Malainual N."/>
            <person name="Hou J."/>
            <person name="Wang L."/>
            <person name="Wang M."/>
            <person name="Yang K."/>
            <person name="Cui Y."/>
            <person name="Leung E."/>
            <person name="Nong W."/>
            <person name="Shin S.-K."/>
            <person name="Au S."/>
            <person name="Jeong K.Y."/>
            <person name="Chew F.T."/>
            <person name="Hui J."/>
            <person name="Leung T.F."/>
            <person name="Tungtrongchitr A."/>
            <person name="Zhong N."/>
            <person name="Liu Z."/>
            <person name="Tsui S."/>
        </authorList>
    </citation>
    <scope>NUCLEOTIDE SEQUENCE</scope>
    <source>
        <strain evidence="2">Derf</strain>
        <tissue evidence="2">Whole organism</tissue>
    </source>
</reference>
<gene>
    <name evidence="2" type="ORF">DERF_005117</name>
</gene>
<keyword evidence="1" id="KW-0812">Transmembrane</keyword>